<gene>
    <name evidence="6" type="ORF">PIG85_06955</name>
</gene>
<reference evidence="6" key="1">
    <citation type="submission" date="2023-01" db="EMBL/GenBank/DDBJ databases">
        <title>Comparative Genomic Analysis of the Clinically-Derived Winkia Strain NY0527 Provides Evidence into the Taxonomic Reassignment of Winkia neuii and Characterizes Their Virulence Traits.</title>
        <authorList>
            <person name="Cai X."/>
            <person name="Peng Y."/>
            <person name="Li M."/>
            <person name="Qiu Y."/>
            <person name="Wang Y."/>
            <person name="Xu L."/>
            <person name="Hou Q."/>
        </authorList>
    </citation>
    <scope>NUCLEOTIDE SEQUENCE</scope>
    <source>
        <strain evidence="6">NY0527</strain>
    </source>
</reference>
<dbReference type="AlphaFoldDB" id="A0AB38XMF6"/>
<dbReference type="GO" id="GO:0016887">
    <property type="term" value="F:ATP hydrolysis activity"/>
    <property type="evidence" value="ECO:0007669"/>
    <property type="project" value="InterPro"/>
</dbReference>
<organism evidence="6 7">
    <name type="scientific">Winkia neuii subsp. anitrata</name>
    <dbReference type="NCBI Taxonomy" id="29318"/>
    <lineage>
        <taxon>Bacteria</taxon>
        <taxon>Bacillati</taxon>
        <taxon>Actinomycetota</taxon>
        <taxon>Actinomycetes</taxon>
        <taxon>Actinomycetales</taxon>
        <taxon>Actinomycetaceae</taxon>
        <taxon>Winkia</taxon>
    </lineage>
</organism>
<dbReference type="InterPro" id="IPR003439">
    <property type="entry name" value="ABC_transporter-like_ATP-bd"/>
</dbReference>
<evidence type="ECO:0000256" key="4">
    <source>
        <dbReference type="ARBA" id="ARBA00022840"/>
    </source>
</evidence>
<dbReference type="Pfam" id="PF00005">
    <property type="entry name" value="ABC_tran"/>
    <property type="match status" value="1"/>
</dbReference>
<comment type="similarity">
    <text evidence="1">Belongs to the ABC transporter superfamily.</text>
</comment>
<keyword evidence="4 6" id="KW-0067">ATP-binding</keyword>
<dbReference type="SMART" id="SM00382">
    <property type="entry name" value="AAA"/>
    <property type="match status" value="1"/>
</dbReference>
<evidence type="ECO:0000256" key="2">
    <source>
        <dbReference type="ARBA" id="ARBA00022448"/>
    </source>
</evidence>
<evidence type="ECO:0000256" key="1">
    <source>
        <dbReference type="ARBA" id="ARBA00005417"/>
    </source>
</evidence>
<dbReference type="GO" id="GO:0005524">
    <property type="term" value="F:ATP binding"/>
    <property type="evidence" value="ECO:0007669"/>
    <property type="project" value="UniProtKB-KW"/>
</dbReference>
<dbReference type="InterPro" id="IPR003593">
    <property type="entry name" value="AAA+_ATPase"/>
</dbReference>
<evidence type="ECO:0000259" key="5">
    <source>
        <dbReference type="PROSITE" id="PS50893"/>
    </source>
</evidence>
<dbReference type="KEGG" id="wne:PIG85_06955"/>
<evidence type="ECO:0000313" key="6">
    <source>
        <dbReference type="EMBL" id="WCE45402.1"/>
    </source>
</evidence>
<dbReference type="PROSITE" id="PS50893">
    <property type="entry name" value="ABC_TRANSPORTER_2"/>
    <property type="match status" value="1"/>
</dbReference>
<dbReference type="SUPFAM" id="SSF52540">
    <property type="entry name" value="P-loop containing nucleoside triphosphate hydrolases"/>
    <property type="match status" value="1"/>
</dbReference>
<sequence>MISIKDLSKSFPGKAHALDGVSASFAPGKTTVIVGPSGSGKSTLLRTLNLLEIPDEGHLQVEDAELAFPTKVSRAAKENLRQHSAMVFQGYHLFPHLTVRQNVELAPKVLKRKGPLDTERLLQDVGMAEKADSYPAALSGGQAQRAAIARAMALEPKYLFCDEPTSALDPELAAEVSKVLTKLAARGQGLVVVTHDMSFARRVADAVLLLIDGKIYFDGTPQEFFNSTDERIVQFLSVFEG</sequence>
<dbReference type="PROSITE" id="PS00211">
    <property type="entry name" value="ABC_TRANSPORTER_1"/>
    <property type="match status" value="1"/>
</dbReference>
<proteinExistence type="inferred from homology"/>
<dbReference type="RefSeq" id="WP_004804625.1">
    <property type="nucleotide sequence ID" value="NZ_CP116394.1"/>
</dbReference>
<dbReference type="InterPro" id="IPR017871">
    <property type="entry name" value="ABC_transporter-like_CS"/>
</dbReference>
<feature type="domain" description="ABC transporter" evidence="5">
    <location>
        <begin position="2"/>
        <end position="237"/>
    </location>
</feature>
<accession>A0AB38XMF6</accession>
<evidence type="ECO:0000256" key="3">
    <source>
        <dbReference type="ARBA" id="ARBA00022741"/>
    </source>
</evidence>
<dbReference type="PANTHER" id="PTHR43166:SF4">
    <property type="entry name" value="PHOSPHONATES IMPORT ATP-BINDING PROTEIN PHNC"/>
    <property type="match status" value="1"/>
</dbReference>
<keyword evidence="2" id="KW-0813">Transport</keyword>
<protein>
    <submittedName>
        <fullName evidence="6">ATP-binding cassette domain-containing protein</fullName>
    </submittedName>
</protein>
<evidence type="ECO:0000313" key="7">
    <source>
        <dbReference type="Proteomes" id="UP001211044"/>
    </source>
</evidence>
<keyword evidence="3" id="KW-0547">Nucleotide-binding</keyword>
<dbReference type="PANTHER" id="PTHR43166">
    <property type="entry name" value="AMINO ACID IMPORT ATP-BINDING PROTEIN"/>
    <property type="match status" value="1"/>
</dbReference>
<dbReference type="Proteomes" id="UP001211044">
    <property type="component" value="Chromosome"/>
</dbReference>
<dbReference type="InterPro" id="IPR050086">
    <property type="entry name" value="MetN_ABC_transporter-like"/>
</dbReference>
<name>A0AB38XMF6_9ACTO</name>
<dbReference type="InterPro" id="IPR027417">
    <property type="entry name" value="P-loop_NTPase"/>
</dbReference>
<dbReference type="Gene3D" id="3.40.50.300">
    <property type="entry name" value="P-loop containing nucleotide triphosphate hydrolases"/>
    <property type="match status" value="1"/>
</dbReference>
<dbReference type="EMBL" id="CP116394">
    <property type="protein sequence ID" value="WCE45402.1"/>
    <property type="molecule type" value="Genomic_DNA"/>
</dbReference>